<evidence type="ECO:0000259" key="1">
    <source>
        <dbReference type="Pfam" id="PF00685"/>
    </source>
</evidence>
<dbReference type="Proteomes" id="UP000091820">
    <property type="component" value="Unassembled WGS sequence"/>
</dbReference>
<dbReference type="AlphaFoldDB" id="A0A1A9W3Y9"/>
<protein>
    <recommendedName>
        <fullName evidence="1">Sulfotransferase domain-containing protein</fullName>
    </recommendedName>
</protein>
<evidence type="ECO:0000313" key="3">
    <source>
        <dbReference type="Proteomes" id="UP000091820"/>
    </source>
</evidence>
<proteinExistence type="predicted"/>
<dbReference type="EnsemblMetazoa" id="GBRI005493-RA">
    <property type="protein sequence ID" value="GBRI005493-PA"/>
    <property type="gene ID" value="GBRI005493"/>
</dbReference>
<dbReference type="GO" id="GO:0006790">
    <property type="term" value="P:sulfur compound metabolic process"/>
    <property type="evidence" value="ECO:0007669"/>
    <property type="project" value="TreeGrafter"/>
</dbReference>
<accession>A0A1A9W3Y9</accession>
<dbReference type="VEuPathDB" id="VectorBase:GBRI005493"/>
<reference evidence="2" key="2">
    <citation type="submission" date="2020-05" db="UniProtKB">
        <authorList>
            <consortium name="EnsemblMetazoa"/>
        </authorList>
    </citation>
    <scope>IDENTIFICATION</scope>
    <source>
        <strain evidence="2">IAEA</strain>
    </source>
</reference>
<dbReference type="GO" id="GO:0001517">
    <property type="term" value="F:N-acetylglucosamine 6-O-sulfotransferase activity"/>
    <property type="evidence" value="ECO:0007669"/>
    <property type="project" value="TreeGrafter"/>
</dbReference>
<reference evidence="3" key="1">
    <citation type="submission" date="2014-03" db="EMBL/GenBank/DDBJ databases">
        <authorList>
            <person name="Aksoy S."/>
            <person name="Warren W."/>
            <person name="Wilson R.K."/>
        </authorList>
    </citation>
    <scope>NUCLEOTIDE SEQUENCE [LARGE SCALE GENOMIC DNA]</scope>
    <source>
        <strain evidence="3">IAEA</strain>
    </source>
</reference>
<sequence>MSEIALLNVRIVLLVRDPRGTMQSRRHRTWCAGNPDCTDPKYVCEDLVSDYKTAEELLKKYPARFRTLRYEDLSLNPYEMTQELLQFYGLPFDAMVEEFLDSHTKVNIGGVSSTYRDSKSAPFHWKQDLKLSEIKHIQSQCTEAMQLWGYRKIENFTDYARTFDPITLPPPFT</sequence>
<dbReference type="InterPro" id="IPR000863">
    <property type="entry name" value="Sulfotransferase_dom"/>
</dbReference>
<name>A0A1A9W3Y9_9MUSC</name>
<evidence type="ECO:0000313" key="2">
    <source>
        <dbReference type="EnsemblMetazoa" id="GBRI005493-PA"/>
    </source>
</evidence>
<keyword evidence="3" id="KW-1185">Reference proteome</keyword>
<dbReference type="STRING" id="37001.A0A1A9W3Y9"/>
<dbReference type="PANTHER" id="PTHR10704">
    <property type="entry name" value="CARBOHYDRATE SULFOTRANSFERASE"/>
    <property type="match status" value="1"/>
</dbReference>
<organism evidence="2 3">
    <name type="scientific">Glossina brevipalpis</name>
    <dbReference type="NCBI Taxonomy" id="37001"/>
    <lineage>
        <taxon>Eukaryota</taxon>
        <taxon>Metazoa</taxon>
        <taxon>Ecdysozoa</taxon>
        <taxon>Arthropoda</taxon>
        <taxon>Hexapoda</taxon>
        <taxon>Insecta</taxon>
        <taxon>Pterygota</taxon>
        <taxon>Neoptera</taxon>
        <taxon>Endopterygota</taxon>
        <taxon>Diptera</taxon>
        <taxon>Brachycera</taxon>
        <taxon>Muscomorpha</taxon>
        <taxon>Hippoboscoidea</taxon>
        <taxon>Glossinidae</taxon>
        <taxon>Glossina</taxon>
    </lineage>
</organism>
<dbReference type="PANTHER" id="PTHR10704:SF44">
    <property type="entry name" value="LD35051P-RELATED"/>
    <property type="match status" value="1"/>
</dbReference>
<dbReference type="InterPro" id="IPR051135">
    <property type="entry name" value="Gal/GlcNAc/GalNAc_ST"/>
</dbReference>
<dbReference type="GO" id="GO:0006044">
    <property type="term" value="P:N-acetylglucosamine metabolic process"/>
    <property type="evidence" value="ECO:0007669"/>
    <property type="project" value="TreeGrafter"/>
</dbReference>
<dbReference type="Gene3D" id="3.40.50.300">
    <property type="entry name" value="P-loop containing nucleotide triphosphate hydrolases"/>
    <property type="match status" value="1"/>
</dbReference>
<dbReference type="SUPFAM" id="SSF52540">
    <property type="entry name" value="P-loop containing nucleoside triphosphate hydrolases"/>
    <property type="match status" value="1"/>
</dbReference>
<feature type="domain" description="Sulfotransferase" evidence="1">
    <location>
        <begin position="4"/>
        <end position="149"/>
    </location>
</feature>
<dbReference type="InterPro" id="IPR027417">
    <property type="entry name" value="P-loop_NTPase"/>
</dbReference>
<dbReference type="Pfam" id="PF00685">
    <property type="entry name" value="Sulfotransfer_1"/>
    <property type="match status" value="1"/>
</dbReference>